<organism evidence="7 8">
    <name type="scientific">Nezara viridula</name>
    <name type="common">Southern green stink bug</name>
    <name type="synonym">Cimex viridulus</name>
    <dbReference type="NCBI Taxonomy" id="85310"/>
    <lineage>
        <taxon>Eukaryota</taxon>
        <taxon>Metazoa</taxon>
        <taxon>Ecdysozoa</taxon>
        <taxon>Arthropoda</taxon>
        <taxon>Hexapoda</taxon>
        <taxon>Insecta</taxon>
        <taxon>Pterygota</taxon>
        <taxon>Neoptera</taxon>
        <taxon>Paraneoptera</taxon>
        <taxon>Hemiptera</taxon>
        <taxon>Heteroptera</taxon>
        <taxon>Panheteroptera</taxon>
        <taxon>Pentatomomorpha</taxon>
        <taxon>Pentatomoidea</taxon>
        <taxon>Pentatomidae</taxon>
        <taxon>Pentatominae</taxon>
        <taxon>Nezara</taxon>
    </lineage>
</organism>
<reference evidence="7" key="1">
    <citation type="submission" date="2022-01" db="EMBL/GenBank/DDBJ databases">
        <authorList>
            <person name="King R."/>
        </authorList>
    </citation>
    <scope>NUCLEOTIDE SEQUENCE</scope>
</reference>
<dbReference type="GO" id="GO:0033108">
    <property type="term" value="P:mitochondrial respiratory chain complex assembly"/>
    <property type="evidence" value="ECO:0007669"/>
    <property type="project" value="TreeGrafter"/>
</dbReference>
<protein>
    <recommendedName>
        <fullName evidence="6">Bacterial surface antigen (D15) domain-containing protein</fullName>
    </recommendedName>
</protein>
<evidence type="ECO:0000259" key="6">
    <source>
        <dbReference type="Pfam" id="PF01103"/>
    </source>
</evidence>
<name>A0A9P0HCU7_NEZVI</name>
<keyword evidence="8" id="KW-1185">Reference proteome</keyword>
<evidence type="ECO:0000256" key="5">
    <source>
        <dbReference type="ARBA" id="ARBA00023136"/>
    </source>
</evidence>
<sequence length="473" mass="51090">MMPKVYAKERRKGALGFDLNETPFGSGTPCETTSSKTESQSINLQGIAARVDVVTVDGLRRTKDDIVANTVKDLFGATNFEEIIKTAHGVRQKLLQLGCFKSIAIHIDTSSGPAATPSGFEVNYEVSELKRITGGITTNISNSGEGIFSFGGIFPNLWGRGESLKGDVSYGSGSSSTANVTFVKPFISAHNLVGSLSAVKSYNEASSSGYNLFENGLIAECAYTSFPGWNHKFQYEANWRLMGPDTKQTSFFVRNEAGSTLKSSARHIWNIDTRNSTIFPTCGHLMQMTSEFAGIGGNVNFLKNEIRLQNTIPKGDFIFQGGLNLGLLNPIGEGKVDVIDSFFLGGPLGFRGFTGRGMGPKEGENYVGAKMYWATGFHLYTPLPFRPGEGGVGDLFKLHIFTNIGNIGEFDFNSITGFFDEQKNNLRIAAGLGFVLKLGSMARVELNLVYPIKAGESDNPVTGLQIGVGGDFL</sequence>
<dbReference type="OrthoDB" id="1724197at2759"/>
<evidence type="ECO:0000256" key="2">
    <source>
        <dbReference type="ARBA" id="ARBA00010913"/>
    </source>
</evidence>
<comment type="subcellular location">
    <subcellularLocation>
        <location evidence="1">Mitochondrion outer membrane</location>
        <topology evidence="1">Multi-pass membrane protein</topology>
    </subcellularLocation>
</comment>
<dbReference type="PANTHER" id="PTHR12815">
    <property type="entry name" value="SORTING AND ASSEMBLY MACHINERY SAMM50 PROTEIN FAMILY MEMBER"/>
    <property type="match status" value="1"/>
</dbReference>
<dbReference type="GO" id="GO:0005741">
    <property type="term" value="C:mitochondrial outer membrane"/>
    <property type="evidence" value="ECO:0007669"/>
    <property type="project" value="UniProtKB-SubCell"/>
</dbReference>
<dbReference type="InterPro" id="IPR039910">
    <property type="entry name" value="D15-like"/>
</dbReference>
<keyword evidence="5" id="KW-0472">Membrane</keyword>
<gene>
    <name evidence="7" type="ORF">NEZAVI_LOCUS9044</name>
</gene>
<dbReference type="EMBL" id="OV725080">
    <property type="protein sequence ID" value="CAH1399633.1"/>
    <property type="molecule type" value="Genomic_DNA"/>
</dbReference>
<dbReference type="GO" id="GO:0045040">
    <property type="term" value="P:protein insertion into mitochondrial outer membrane"/>
    <property type="evidence" value="ECO:0007669"/>
    <property type="project" value="TreeGrafter"/>
</dbReference>
<keyword evidence="3" id="KW-1134">Transmembrane beta strand</keyword>
<proteinExistence type="inferred from homology"/>
<dbReference type="PANTHER" id="PTHR12815:SF18">
    <property type="entry name" value="SORTING AND ASSEMBLY MACHINERY COMPONENT 50 HOMOLOG"/>
    <property type="match status" value="1"/>
</dbReference>
<dbReference type="AlphaFoldDB" id="A0A9P0HCU7"/>
<feature type="domain" description="Bacterial surface antigen (D15)" evidence="6">
    <location>
        <begin position="156"/>
        <end position="472"/>
    </location>
</feature>
<dbReference type="Proteomes" id="UP001152798">
    <property type="component" value="Chromosome 4"/>
</dbReference>
<dbReference type="Pfam" id="PF01103">
    <property type="entry name" value="Omp85"/>
    <property type="match status" value="1"/>
</dbReference>
<accession>A0A9P0HCU7</accession>
<evidence type="ECO:0000313" key="8">
    <source>
        <dbReference type="Proteomes" id="UP001152798"/>
    </source>
</evidence>
<dbReference type="Gene3D" id="2.40.160.50">
    <property type="entry name" value="membrane protein fhac: a member of the omp85/tpsb transporter family"/>
    <property type="match status" value="1"/>
</dbReference>
<comment type="similarity">
    <text evidence="2">Belongs to the SAM50/omp85 family.</text>
</comment>
<evidence type="ECO:0000313" key="7">
    <source>
        <dbReference type="EMBL" id="CAH1399633.1"/>
    </source>
</evidence>
<keyword evidence="4" id="KW-0812">Transmembrane</keyword>
<dbReference type="InterPro" id="IPR000184">
    <property type="entry name" value="Bac_surfAg_D15"/>
</dbReference>
<evidence type="ECO:0000256" key="3">
    <source>
        <dbReference type="ARBA" id="ARBA00022452"/>
    </source>
</evidence>
<evidence type="ECO:0000256" key="1">
    <source>
        <dbReference type="ARBA" id="ARBA00004374"/>
    </source>
</evidence>
<evidence type="ECO:0000256" key="4">
    <source>
        <dbReference type="ARBA" id="ARBA00022692"/>
    </source>
</evidence>